<comment type="caution">
    <text evidence="2">The sequence shown here is derived from an EMBL/GenBank/DDBJ whole genome shotgun (WGS) entry which is preliminary data.</text>
</comment>
<dbReference type="Proteomes" id="UP000054703">
    <property type="component" value="Unassembled WGS sequence"/>
</dbReference>
<dbReference type="EMBL" id="LNYU01000085">
    <property type="protein sequence ID" value="KTD55692.1"/>
    <property type="molecule type" value="Genomic_DNA"/>
</dbReference>
<evidence type="ECO:0000313" key="3">
    <source>
        <dbReference type="Proteomes" id="UP000054703"/>
    </source>
</evidence>
<dbReference type="AlphaFoldDB" id="A0A0W0YFK8"/>
<feature type="signal peptide" evidence="1">
    <location>
        <begin position="1"/>
        <end position="18"/>
    </location>
</feature>
<evidence type="ECO:0000313" key="2">
    <source>
        <dbReference type="EMBL" id="KTD55692.1"/>
    </source>
</evidence>
<evidence type="ECO:0000256" key="1">
    <source>
        <dbReference type="SAM" id="SignalP"/>
    </source>
</evidence>
<protein>
    <submittedName>
        <fullName evidence="2">Uncharacterized protein</fullName>
    </submittedName>
</protein>
<dbReference type="OrthoDB" id="5648461at2"/>
<proteinExistence type="predicted"/>
<feature type="chain" id="PRO_5006917576" evidence="1">
    <location>
        <begin position="19"/>
        <end position="282"/>
    </location>
</feature>
<sequence>MKFVCVLFLGLISVNVWSSDSDDSACSLQGVFRNTNGCMPVVFVIRHAEDTSSGEHALTAEGKKHAELYVMLFKNYIWGDTHSVGKDKSQACVCPIGKIISISNKGGDVSPRNPNPNPSPNPYSTVENLSQSLGIPISTDNGESQYWSSFQWTADAKKKLFDYSGNSAQYSVVIAWDKQGLNPTEEDYKKLMGWLKPPESKVPFKDFTPLLKYFPNTLPNAGSIALDPLRTYLWVYSDQNEEGKFMNLRVYQQIFYAKDCKKAQSFVPTINSECIIPQQRSY</sequence>
<name>A0A0W0YFK8_9GAMM</name>
<accession>A0A0W0YFK8</accession>
<organism evidence="2 3">
    <name type="scientific">Legionella santicrucis</name>
    <dbReference type="NCBI Taxonomy" id="45074"/>
    <lineage>
        <taxon>Bacteria</taxon>
        <taxon>Pseudomonadati</taxon>
        <taxon>Pseudomonadota</taxon>
        <taxon>Gammaproteobacteria</taxon>
        <taxon>Legionellales</taxon>
        <taxon>Legionellaceae</taxon>
        <taxon>Legionella</taxon>
    </lineage>
</organism>
<dbReference type="RefSeq" id="WP_058515183.1">
    <property type="nucleotide sequence ID" value="NZ_CAAAIH010000074.1"/>
</dbReference>
<gene>
    <name evidence="2" type="ORF">Lsan_3244</name>
</gene>
<dbReference type="STRING" id="45074.Lsan_3244"/>
<keyword evidence="1" id="KW-0732">Signal</keyword>
<reference evidence="2 3" key="1">
    <citation type="submission" date="2015-11" db="EMBL/GenBank/DDBJ databases">
        <title>Genomic analysis of 38 Legionella species identifies large and diverse effector repertoires.</title>
        <authorList>
            <person name="Burstein D."/>
            <person name="Amaro F."/>
            <person name="Zusman T."/>
            <person name="Lifshitz Z."/>
            <person name="Cohen O."/>
            <person name="Gilbert J.A."/>
            <person name="Pupko T."/>
            <person name="Shuman H.A."/>
            <person name="Segal G."/>
        </authorList>
    </citation>
    <scope>NUCLEOTIDE SEQUENCE [LARGE SCALE GENOMIC DNA]</scope>
    <source>
        <strain evidence="2 3">SC-63-C7</strain>
    </source>
</reference>
<dbReference type="PATRIC" id="fig|45074.5.peg.3491"/>
<keyword evidence="3" id="KW-1185">Reference proteome</keyword>